<dbReference type="GO" id="GO:0005829">
    <property type="term" value="C:cytosol"/>
    <property type="evidence" value="ECO:0007669"/>
    <property type="project" value="TreeGrafter"/>
</dbReference>
<keyword evidence="3" id="KW-0804">Transcription</keyword>
<gene>
    <name evidence="5" type="ordered locus">Tola_0369</name>
</gene>
<reference evidence="6" key="1">
    <citation type="submission" date="2009-05" db="EMBL/GenBank/DDBJ databases">
        <title>Complete sequence of Tolumonas auensis DSM 9187.</title>
        <authorList>
            <consortium name="US DOE Joint Genome Institute"/>
            <person name="Lucas S."/>
            <person name="Copeland A."/>
            <person name="Lapidus A."/>
            <person name="Glavina del Rio T."/>
            <person name="Tice H."/>
            <person name="Bruce D."/>
            <person name="Goodwin L."/>
            <person name="Pitluck S."/>
            <person name="Chertkov O."/>
            <person name="Brettin T."/>
            <person name="Detter J.C."/>
            <person name="Han C."/>
            <person name="Larimer F."/>
            <person name="Land M."/>
            <person name="Hauser L."/>
            <person name="Kyrpides N."/>
            <person name="Mikhailova N."/>
            <person name="Spring S."/>
            <person name="Beller H."/>
        </authorList>
    </citation>
    <scope>NUCLEOTIDE SEQUENCE [LARGE SCALE GENOMIC DNA]</scope>
    <source>
        <strain evidence="6">DSM 9187 / TA4</strain>
    </source>
</reference>
<dbReference type="SMART" id="SM00342">
    <property type="entry name" value="HTH_ARAC"/>
    <property type="match status" value="1"/>
</dbReference>
<protein>
    <submittedName>
        <fullName evidence="5">Transcriptional regulator, AraC family</fullName>
    </submittedName>
</protein>
<dbReference type="InterPro" id="IPR009057">
    <property type="entry name" value="Homeodomain-like_sf"/>
</dbReference>
<evidence type="ECO:0000256" key="1">
    <source>
        <dbReference type="ARBA" id="ARBA00023015"/>
    </source>
</evidence>
<evidence type="ECO:0000313" key="5">
    <source>
        <dbReference type="EMBL" id="ACQ91998.1"/>
    </source>
</evidence>
<dbReference type="OrthoDB" id="6506763at2"/>
<evidence type="ECO:0000256" key="3">
    <source>
        <dbReference type="ARBA" id="ARBA00023163"/>
    </source>
</evidence>
<dbReference type="GO" id="GO:0003700">
    <property type="term" value="F:DNA-binding transcription factor activity"/>
    <property type="evidence" value="ECO:0007669"/>
    <property type="project" value="InterPro"/>
</dbReference>
<dbReference type="InterPro" id="IPR020449">
    <property type="entry name" value="Tscrpt_reg_AraC-type_HTH"/>
</dbReference>
<feature type="domain" description="HTH araC/xylS-type" evidence="4">
    <location>
        <begin position="234"/>
        <end position="333"/>
    </location>
</feature>
<keyword evidence="6" id="KW-1185">Reference proteome</keyword>
<dbReference type="PANTHER" id="PTHR47894:SF1">
    <property type="entry name" value="HTH-TYPE TRANSCRIPTIONAL REGULATOR VQSM"/>
    <property type="match status" value="1"/>
</dbReference>
<dbReference type="InterPro" id="IPR018060">
    <property type="entry name" value="HTH_AraC"/>
</dbReference>
<dbReference type="KEGG" id="tau:Tola_0369"/>
<name>C4L999_TOLAT</name>
<proteinExistence type="predicted"/>
<keyword evidence="2" id="KW-0238">DNA-binding</keyword>
<reference evidence="5 6" key="2">
    <citation type="journal article" date="2011" name="Stand. Genomic Sci.">
        <title>Complete genome sequence of Tolumonas auensis type strain (TA 4).</title>
        <authorList>
            <person name="Chertkov O."/>
            <person name="Copeland A."/>
            <person name="Lucas S."/>
            <person name="Lapidus A."/>
            <person name="Berry K.W."/>
            <person name="Detter J.C."/>
            <person name="Del Rio T.G."/>
            <person name="Hammon N."/>
            <person name="Dalin E."/>
            <person name="Tice H."/>
            <person name="Pitluck S."/>
            <person name="Richardson P."/>
            <person name="Bruce D."/>
            <person name="Goodwin L."/>
            <person name="Han C."/>
            <person name="Tapia R."/>
            <person name="Saunders E."/>
            <person name="Schmutz J."/>
            <person name="Brettin T."/>
            <person name="Larimer F."/>
            <person name="Land M."/>
            <person name="Hauser L."/>
            <person name="Spring S."/>
            <person name="Rohde M."/>
            <person name="Kyrpides N.C."/>
            <person name="Ivanova N."/>
            <person name="Goker M."/>
            <person name="Beller H.R."/>
            <person name="Klenk H.P."/>
            <person name="Woyke T."/>
        </authorList>
    </citation>
    <scope>NUCLEOTIDE SEQUENCE [LARGE SCALE GENOMIC DNA]</scope>
    <source>
        <strain evidence="6">DSM 9187 / TA4</strain>
    </source>
</reference>
<dbReference type="GO" id="GO:0000976">
    <property type="term" value="F:transcription cis-regulatory region binding"/>
    <property type="evidence" value="ECO:0007669"/>
    <property type="project" value="TreeGrafter"/>
</dbReference>
<accession>C4L999</accession>
<dbReference type="RefSeq" id="WP_012728597.1">
    <property type="nucleotide sequence ID" value="NC_012691.1"/>
</dbReference>
<sequence>MNKSVSNLLAKKMLTHLGSKGLDTDRICKACNILPTDITNPGGRIIAAKHYKLLTETIPYLDFNERVFSQNLSSLYDDYPELIGYCLNSRNPFDAIHAYSKYRTIIGNCDSFIITETDDKMSIEYINEGSKILGSSQAIFNFSSILKIMKKYEENYSIKISLTDGIGKNSPLEDFFGTRCQWNEKKNILEINKTKTEMAYEKYNSTLADFQKEKLDKKISELSENIGFASIVSRIVLNTLHNKESSDDENILDSICYKLNMSRWTLNRHLHLEGVNFQSILKEIRMKEACRLLKESHLTLQEISEIIGFSSQSTFTRFFKGQFDVNPSNFRKNN</sequence>
<dbReference type="PRINTS" id="PR00032">
    <property type="entry name" value="HTHARAC"/>
</dbReference>
<evidence type="ECO:0000313" key="6">
    <source>
        <dbReference type="Proteomes" id="UP000009073"/>
    </source>
</evidence>
<keyword evidence="1" id="KW-0805">Transcription regulation</keyword>
<dbReference type="Pfam" id="PF12833">
    <property type="entry name" value="HTH_18"/>
    <property type="match status" value="1"/>
</dbReference>
<dbReference type="HOGENOM" id="CLU_047522_1_0_6"/>
<dbReference type="STRING" id="595494.Tola_0369"/>
<evidence type="ECO:0000259" key="4">
    <source>
        <dbReference type="PROSITE" id="PS01124"/>
    </source>
</evidence>
<dbReference type="PANTHER" id="PTHR47894">
    <property type="entry name" value="HTH-TYPE TRANSCRIPTIONAL REGULATOR GADX"/>
    <property type="match status" value="1"/>
</dbReference>
<dbReference type="eggNOG" id="COG2207">
    <property type="taxonomic scope" value="Bacteria"/>
</dbReference>
<organism evidence="5 6">
    <name type="scientific">Tolumonas auensis (strain DSM 9187 / NBRC 110442 / TA 4)</name>
    <dbReference type="NCBI Taxonomy" id="595494"/>
    <lineage>
        <taxon>Bacteria</taxon>
        <taxon>Pseudomonadati</taxon>
        <taxon>Pseudomonadota</taxon>
        <taxon>Gammaproteobacteria</taxon>
        <taxon>Aeromonadales</taxon>
        <taxon>Aeromonadaceae</taxon>
        <taxon>Tolumonas</taxon>
    </lineage>
</organism>
<dbReference type="EMBL" id="CP001616">
    <property type="protein sequence ID" value="ACQ91998.1"/>
    <property type="molecule type" value="Genomic_DNA"/>
</dbReference>
<dbReference type="Proteomes" id="UP000009073">
    <property type="component" value="Chromosome"/>
</dbReference>
<dbReference type="Gene3D" id="1.10.10.60">
    <property type="entry name" value="Homeodomain-like"/>
    <property type="match status" value="1"/>
</dbReference>
<dbReference type="AlphaFoldDB" id="C4L999"/>
<dbReference type="SUPFAM" id="SSF46689">
    <property type="entry name" value="Homeodomain-like"/>
    <property type="match status" value="1"/>
</dbReference>
<dbReference type="PROSITE" id="PS01124">
    <property type="entry name" value="HTH_ARAC_FAMILY_2"/>
    <property type="match status" value="1"/>
</dbReference>
<evidence type="ECO:0000256" key="2">
    <source>
        <dbReference type="ARBA" id="ARBA00023125"/>
    </source>
</evidence>